<sequence length="229" mass="24833">MEKMIESILLCTAVTVISYLIGLKVFKRYQKPWLNPLYTVTVFIISMISLFHLNMKDYTSGSGVFSLLLGTATVSLAIPLYKHIKLIKKYFLVILWSVLSGTITGVATVVFLTNLLHVNREIMITLIPKSVTAPIALSISQSVGASSSLTLMFVLFSGILSLTIGPSMLKYARIKSGIAKGLALGTSAQAIGAKRAFEWGELEGAMGSIAMITAAIIMSVFAPLILYIY</sequence>
<evidence type="ECO:0000256" key="2">
    <source>
        <dbReference type="ARBA" id="ARBA00022475"/>
    </source>
</evidence>
<evidence type="ECO:0000256" key="1">
    <source>
        <dbReference type="ARBA" id="ARBA00004651"/>
    </source>
</evidence>
<feature type="transmembrane region" description="Helical" evidence="6">
    <location>
        <begin position="33"/>
        <end position="52"/>
    </location>
</feature>
<keyword evidence="9" id="KW-1185">Reference proteome</keyword>
<accession>A0A942STQ8</accession>
<dbReference type="RefSeq" id="WP_213139989.1">
    <property type="nucleotide sequence ID" value="NZ_JAGYPE020000019.1"/>
</dbReference>
<keyword evidence="4 6" id="KW-1133">Transmembrane helix</keyword>
<evidence type="ECO:0000313" key="9">
    <source>
        <dbReference type="Proteomes" id="UP000677265"/>
    </source>
</evidence>
<dbReference type="AlphaFoldDB" id="A0A942STQ8"/>
<evidence type="ECO:0000256" key="6">
    <source>
        <dbReference type="SAM" id="Phobius"/>
    </source>
</evidence>
<dbReference type="InterPro" id="IPR007300">
    <property type="entry name" value="CidB/LrgB"/>
</dbReference>
<feature type="transmembrane region" description="Helical" evidence="6">
    <location>
        <begin position="204"/>
        <end position="228"/>
    </location>
</feature>
<dbReference type="GO" id="GO:0005886">
    <property type="term" value="C:plasma membrane"/>
    <property type="evidence" value="ECO:0007669"/>
    <property type="project" value="UniProtKB-SubCell"/>
</dbReference>
<evidence type="ECO:0000256" key="3">
    <source>
        <dbReference type="ARBA" id="ARBA00022692"/>
    </source>
</evidence>
<comment type="caution">
    <text evidence="7">The sequence shown here is derived from an EMBL/GenBank/DDBJ whole genome shotgun (WGS) entry which is preliminary data.</text>
</comment>
<keyword evidence="2" id="KW-1003">Cell membrane</keyword>
<dbReference type="PANTHER" id="PTHR30249:SF17">
    <property type="entry name" value="HOLIN-LIKE PROTEIN CIDB"/>
    <property type="match status" value="1"/>
</dbReference>
<name>A0A942STQ8_9BACI</name>
<dbReference type="EMBL" id="JAGYPE020000019">
    <property type="protein sequence ID" value="MCH6266299.1"/>
    <property type="molecule type" value="Genomic_DNA"/>
</dbReference>
<proteinExistence type="predicted"/>
<evidence type="ECO:0000313" key="8">
    <source>
        <dbReference type="EMBL" id="MCH6266299.1"/>
    </source>
</evidence>
<organism evidence="7">
    <name type="scientific">Neobacillus citreus</name>
    <dbReference type="NCBI Taxonomy" id="2833578"/>
    <lineage>
        <taxon>Bacteria</taxon>
        <taxon>Bacillati</taxon>
        <taxon>Bacillota</taxon>
        <taxon>Bacilli</taxon>
        <taxon>Bacillales</taxon>
        <taxon>Bacillaceae</taxon>
        <taxon>Neobacillus</taxon>
    </lineage>
</organism>
<protein>
    <submittedName>
        <fullName evidence="7">LrgB family protein</fullName>
    </submittedName>
</protein>
<reference evidence="7" key="1">
    <citation type="submission" date="2021-05" db="EMBL/GenBank/DDBJ databases">
        <title>Novel Bacillus species.</title>
        <authorList>
            <person name="Liu G."/>
        </authorList>
    </citation>
    <scope>NUCLEOTIDE SEQUENCE</scope>
    <source>
        <strain evidence="7 9">FJAT-50051</strain>
    </source>
</reference>
<evidence type="ECO:0000256" key="5">
    <source>
        <dbReference type="ARBA" id="ARBA00023136"/>
    </source>
</evidence>
<evidence type="ECO:0000256" key="4">
    <source>
        <dbReference type="ARBA" id="ARBA00022989"/>
    </source>
</evidence>
<feature type="transmembrane region" description="Helical" evidence="6">
    <location>
        <begin position="58"/>
        <end position="78"/>
    </location>
</feature>
<feature type="transmembrane region" description="Helical" evidence="6">
    <location>
        <begin position="90"/>
        <end position="113"/>
    </location>
</feature>
<evidence type="ECO:0000313" key="7">
    <source>
        <dbReference type="EMBL" id="MBS4179952.1"/>
    </source>
</evidence>
<dbReference type="Proteomes" id="UP000677265">
    <property type="component" value="Unassembled WGS sequence"/>
</dbReference>
<feature type="transmembrane region" description="Helical" evidence="6">
    <location>
        <begin position="149"/>
        <end position="169"/>
    </location>
</feature>
<comment type="subcellular location">
    <subcellularLocation>
        <location evidence="1">Cell membrane</location>
        <topology evidence="1">Multi-pass membrane protein</topology>
    </subcellularLocation>
</comment>
<dbReference type="Pfam" id="PF04172">
    <property type="entry name" value="LrgB"/>
    <property type="match status" value="1"/>
</dbReference>
<gene>
    <name evidence="7" type="ORF">KHB02_00985</name>
    <name evidence="8" type="ORF">KHB02_012285</name>
</gene>
<feature type="transmembrane region" description="Helical" evidence="6">
    <location>
        <begin position="6"/>
        <end position="26"/>
    </location>
</feature>
<dbReference type="PANTHER" id="PTHR30249">
    <property type="entry name" value="PUTATIVE SEROTONIN TRANSPORTER"/>
    <property type="match status" value="1"/>
</dbReference>
<keyword evidence="3 6" id="KW-0812">Transmembrane</keyword>
<keyword evidence="5 6" id="KW-0472">Membrane</keyword>
<dbReference type="EMBL" id="JAGYPE010000001">
    <property type="protein sequence ID" value="MBS4179952.1"/>
    <property type="molecule type" value="Genomic_DNA"/>
</dbReference>